<comment type="caution">
    <text evidence="1">The sequence shown here is derived from an EMBL/GenBank/DDBJ whole genome shotgun (WGS) entry which is preliminary data.</text>
</comment>
<dbReference type="InterPro" id="IPR015424">
    <property type="entry name" value="PyrdxlP-dep_Trfase"/>
</dbReference>
<dbReference type="PANTHER" id="PTHR30244">
    <property type="entry name" value="TRANSAMINASE"/>
    <property type="match status" value="1"/>
</dbReference>
<accession>A0A812VQM6</accession>
<dbReference type="SUPFAM" id="SSF53383">
    <property type="entry name" value="PLP-dependent transferases"/>
    <property type="match status" value="1"/>
</dbReference>
<keyword evidence="2" id="KW-1185">Reference proteome</keyword>
<dbReference type="Gene3D" id="3.40.640.10">
    <property type="entry name" value="Type I PLP-dependent aspartate aminotransferase-like (Major domain)"/>
    <property type="match status" value="1"/>
</dbReference>
<dbReference type="EMBL" id="CAJNIZ010042772">
    <property type="protein sequence ID" value="CAE7637339.1"/>
    <property type="molecule type" value="Genomic_DNA"/>
</dbReference>
<dbReference type="GO" id="GO:0030170">
    <property type="term" value="F:pyridoxal phosphate binding"/>
    <property type="evidence" value="ECO:0007669"/>
    <property type="project" value="TreeGrafter"/>
</dbReference>
<reference evidence="1" key="1">
    <citation type="submission" date="2021-02" db="EMBL/GenBank/DDBJ databases">
        <authorList>
            <person name="Dougan E. K."/>
            <person name="Rhodes N."/>
            <person name="Thang M."/>
            <person name="Chan C."/>
        </authorList>
    </citation>
    <scope>NUCLEOTIDE SEQUENCE</scope>
</reference>
<dbReference type="InterPro" id="IPR000653">
    <property type="entry name" value="DegT/StrS_aminotransferase"/>
</dbReference>
<evidence type="ECO:0000313" key="2">
    <source>
        <dbReference type="Proteomes" id="UP000649617"/>
    </source>
</evidence>
<dbReference type="GO" id="GO:0000271">
    <property type="term" value="P:polysaccharide biosynthetic process"/>
    <property type="evidence" value="ECO:0007669"/>
    <property type="project" value="TreeGrafter"/>
</dbReference>
<dbReference type="Pfam" id="PF01041">
    <property type="entry name" value="DegT_DnrJ_EryC1"/>
    <property type="match status" value="1"/>
</dbReference>
<dbReference type="Proteomes" id="UP000649617">
    <property type="component" value="Unassembled WGS sequence"/>
</dbReference>
<protein>
    <submittedName>
        <fullName evidence="1">Per protein</fullName>
    </submittedName>
</protein>
<dbReference type="AlphaFoldDB" id="A0A812VQM6"/>
<dbReference type="InterPro" id="IPR015421">
    <property type="entry name" value="PyrdxlP-dep_Trfase_major"/>
</dbReference>
<gene>
    <name evidence="1" type="primary">per</name>
    <name evidence="1" type="ORF">SPIL2461_LOCUS16824</name>
</gene>
<sequence length="115" mass="12396">MGDLSAQAFPVNTPKFWGNEKDLLAKCIETGWISSEGPSVKDFESKLSARCQRRHGIACANGTAALDIAVQALGLGQGDEARALHLSRKTQVQETKQLKINPKSTPLGFKCSQVV</sequence>
<dbReference type="PANTHER" id="PTHR30244:SF34">
    <property type="entry name" value="DTDP-4-AMINO-4,6-DIDEOXYGALACTOSE TRANSAMINASE"/>
    <property type="match status" value="1"/>
</dbReference>
<organism evidence="1 2">
    <name type="scientific">Symbiodinium pilosum</name>
    <name type="common">Dinoflagellate</name>
    <dbReference type="NCBI Taxonomy" id="2952"/>
    <lineage>
        <taxon>Eukaryota</taxon>
        <taxon>Sar</taxon>
        <taxon>Alveolata</taxon>
        <taxon>Dinophyceae</taxon>
        <taxon>Suessiales</taxon>
        <taxon>Symbiodiniaceae</taxon>
        <taxon>Symbiodinium</taxon>
    </lineage>
</organism>
<proteinExistence type="predicted"/>
<dbReference type="OrthoDB" id="410821at2759"/>
<name>A0A812VQM6_SYMPI</name>
<evidence type="ECO:0000313" key="1">
    <source>
        <dbReference type="EMBL" id="CAE7637339.1"/>
    </source>
</evidence>
<dbReference type="GO" id="GO:0008483">
    <property type="term" value="F:transaminase activity"/>
    <property type="evidence" value="ECO:0007669"/>
    <property type="project" value="TreeGrafter"/>
</dbReference>